<evidence type="ECO:0000256" key="11">
    <source>
        <dbReference type="ARBA" id="ARBA00022884"/>
    </source>
</evidence>
<keyword evidence="5 16" id="KW-0820">tRNA-binding</keyword>
<gene>
    <name evidence="15 20" type="primary">pheT</name>
    <name evidence="20" type="ORF">BARAN1_0534</name>
</gene>
<dbReference type="OrthoDB" id="9805455at2"/>
<dbReference type="SUPFAM" id="SSF55681">
    <property type="entry name" value="Class II aaRS and biotin synthetases"/>
    <property type="match status" value="1"/>
</dbReference>
<dbReference type="InterPro" id="IPR005147">
    <property type="entry name" value="tRNA_synthase_B5-dom"/>
</dbReference>
<accession>A0A2X3KVG0</accession>
<dbReference type="Pfam" id="PF01588">
    <property type="entry name" value="tRNA_bind"/>
    <property type="match status" value="1"/>
</dbReference>
<dbReference type="InterPro" id="IPR033714">
    <property type="entry name" value="tRNA_bind_bactPheRS"/>
</dbReference>
<dbReference type="Gene3D" id="3.30.70.380">
    <property type="entry name" value="Ferrodoxin-fold anticodon-binding domain"/>
    <property type="match status" value="1"/>
</dbReference>
<keyword evidence="13 15" id="KW-0030">Aminoacyl-tRNA synthetase</keyword>
<evidence type="ECO:0000256" key="3">
    <source>
        <dbReference type="ARBA" id="ARBA00011209"/>
    </source>
</evidence>
<comment type="cofactor">
    <cofactor evidence="15">
        <name>Mg(2+)</name>
        <dbReference type="ChEBI" id="CHEBI:18420"/>
    </cofactor>
    <text evidence="15">Binds 2 magnesium ions per tetramer.</text>
</comment>
<dbReference type="GO" id="GO:0009328">
    <property type="term" value="C:phenylalanine-tRNA ligase complex"/>
    <property type="evidence" value="ECO:0007669"/>
    <property type="project" value="TreeGrafter"/>
</dbReference>
<evidence type="ECO:0000256" key="14">
    <source>
        <dbReference type="ARBA" id="ARBA00049255"/>
    </source>
</evidence>
<evidence type="ECO:0000256" key="6">
    <source>
        <dbReference type="ARBA" id="ARBA00022598"/>
    </source>
</evidence>
<dbReference type="SMART" id="SM00874">
    <property type="entry name" value="B5"/>
    <property type="match status" value="1"/>
</dbReference>
<dbReference type="PROSITE" id="PS51483">
    <property type="entry name" value="B5"/>
    <property type="match status" value="1"/>
</dbReference>
<dbReference type="Gene3D" id="2.40.50.140">
    <property type="entry name" value="Nucleic acid-binding proteins"/>
    <property type="match status" value="1"/>
</dbReference>
<dbReference type="InterPro" id="IPR041616">
    <property type="entry name" value="PheRS_beta_core"/>
</dbReference>
<evidence type="ECO:0000256" key="7">
    <source>
        <dbReference type="ARBA" id="ARBA00022723"/>
    </source>
</evidence>
<evidence type="ECO:0000256" key="13">
    <source>
        <dbReference type="ARBA" id="ARBA00023146"/>
    </source>
</evidence>
<dbReference type="Gene3D" id="3.50.40.10">
    <property type="entry name" value="Phenylalanyl-trna Synthetase, Chain B, domain 3"/>
    <property type="match status" value="1"/>
</dbReference>
<dbReference type="SMART" id="SM00896">
    <property type="entry name" value="FDX-ACB"/>
    <property type="match status" value="1"/>
</dbReference>
<dbReference type="Pfam" id="PF03147">
    <property type="entry name" value="FDX-ACB"/>
    <property type="match status" value="1"/>
</dbReference>
<dbReference type="GO" id="GO:0006432">
    <property type="term" value="P:phenylalanyl-tRNA aminoacylation"/>
    <property type="evidence" value="ECO:0007669"/>
    <property type="project" value="UniProtKB-UniRule"/>
</dbReference>
<dbReference type="PROSITE" id="PS50886">
    <property type="entry name" value="TRBD"/>
    <property type="match status" value="1"/>
</dbReference>
<keyword evidence="9 15" id="KW-0067">ATP-binding</keyword>
<evidence type="ECO:0000259" key="19">
    <source>
        <dbReference type="PROSITE" id="PS51483"/>
    </source>
</evidence>
<evidence type="ECO:0000313" key="21">
    <source>
        <dbReference type="Proteomes" id="UP000249818"/>
    </source>
</evidence>
<dbReference type="SUPFAM" id="SSF56037">
    <property type="entry name" value="PheT/TilS domain"/>
    <property type="match status" value="1"/>
</dbReference>
<dbReference type="CDD" id="cd02796">
    <property type="entry name" value="tRNA_bind_bactPheRS"/>
    <property type="match status" value="1"/>
</dbReference>
<evidence type="ECO:0000256" key="4">
    <source>
        <dbReference type="ARBA" id="ARBA00022490"/>
    </source>
</evidence>
<evidence type="ECO:0000256" key="16">
    <source>
        <dbReference type="PROSITE-ProRule" id="PRU00209"/>
    </source>
</evidence>
<dbReference type="Gene3D" id="3.30.56.10">
    <property type="match status" value="2"/>
</dbReference>
<keyword evidence="21" id="KW-1185">Reference proteome</keyword>
<name>A0A2X3KVG0_9BACT</name>
<dbReference type="PANTHER" id="PTHR10947:SF0">
    <property type="entry name" value="PHENYLALANINE--TRNA LIGASE BETA SUBUNIT"/>
    <property type="match status" value="1"/>
</dbReference>
<evidence type="ECO:0000256" key="1">
    <source>
        <dbReference type="ARBA" id="ARBA00004496"/>
    </source>
</evidence>
<dbReference type="InterPro" id="IPR020825">
    <property type="entry name" value="Phe-tRNA_synthase-like_B3/B4"/>
</dbReference>
<dbReference type="InterPro" id="IPR036690">
    <property type="entry name" value="Fdx_antiC-bd_sf"/>
</dbReference>
<comment type="subunit">
    <text evidence="3 15">Tetramer of two alpha and two beta subunits.</text>
</comment>
<dbReference type="Pfam" id="PF03484">
    <property type="entry name" value="B5"/>
    <property type="match status" value="1"/>
</dbReference>
<dbReference type="KEGG" id="bana:BARAN1_0534"/>
<evidence type="ECO:0000259" key="17">
    <source>
        <dbReference type="PROSITE" id="PS50886"/>
    </source>
</evidence>
<feature type="binding site" evidence="15">
    <location>
        <position position="458"/>
    </location>
    <ligand>
        <name>Mg(2+)</name>
        <dbReference type="ChEBI" id="CHEBI:18420"/>
        <note>shared with alpha subunit</note>
    </ligand>
</feature>
<evidence type="ECO:0000256" key="5">
    <source>
        <dbReference type="ARBA" id="ARBA00022555"/>
    </source>
</evidence>
<keyword evidence="4 15" id="KW-0963">Cytoplasm</keyword>
<comment type="catalytic activity">
    <reaction evidence="14 15">
        <text>tRNA(Phe) + L-phenylalanine + ATP = L-phenylalanyl-tRNA(Phe) + AMP + diphosphate + H(+)</text>
        <dbReference type="Rhea" id="RHEA:19413"/>
        <dbReference type="Rhea" id="RHEA-COMP:9668"/>
        <dbReference type="Rhea" id="RHEA-COMP:9699"/>
        <dbReference type="ChEBI" id="CHEBI:15378"/>
        <dbReference type="ChEBI" id="CHEBI:30616"/>
        <dbReference type="ChEBI" id="CHEBI:33019"/>
        <dbReference type="ChEBI" id="CHEBI:58095"/>
        <dbReference type="ChEBI" id="CHEBI:78442"/>
        <dbReference type="ChEBI" id="CHEBI:78531"/>
        <dbReference type="ChEBI" id="CHEBI:456215"/>
        <dbReference type="EC" id="6.1.1.20"/>
    </reaction>
</comment>
<sequence length="784" mass="84419">MRASLNWVSEYVDLPEVPREALAERLTVAGLEVERIESLDAEGVVVARVVAVEPHPKARNLSLCHVETGTDHRTVVCGADNARAGGLFPLALPGARLPGGELSVATIRGVKSEGMLLSQKELGLEGKSAGIWDLPPDLPLGADLALLVGFPDTVFSLKITSNRPDLLGIVGIAREISALYRTTVRDPDLSFPEVPPTAASLTDVQIEDPTDCPRYVARIIRGIADRPSPVPIQARLLKSGMRPLALAVDVTNYVLLELGHPLHAFDQGKLAEGRIVVRRARRGERIRTLDGVERDLSPEVLVIADAVRPVAVAGVMGGAESEVSAGTREVLLEAAAFAPARVRRSARAVGARTEASLRFERGLSPEMADLASRRYCALLSQQAEVAIARGAVDAYPAPARAGLVSLRKRRVAELLGVEVPPSEVAEGLTRLGLTVQDRGDAWDARIPPFRQDLGREIDLVEEVARLYGYDRIPALAPRTEPRIGRKDPREAFADRVRGILAALGLVEAYTPGFLPAEEAEVRLRNPLAQGGDGLRPSLLPGLLAVVRGNLEAQAPGVAVFEVGRVFLRRDGAVTEEDRVGIALAGRSPLPLSGKREHSPADLKGLLDALLTALRIENAALGEIEDVRLHPYRRAGIYLAPREGRGPRTLIGWLGELSPALRAALPGERRVLALELALPPLRMAARPPEHHPLPRSPASKRDLSLLVPQDIPEGIVRGELLAEPLVESAFLYDLYCGEGVPAGHLSLTYEVTFRDPERTLASDEVEAAVGRILARLQPLGARIRT</sequence>
<evidence type="ECO:0000256" key="8">
    <source>
        <dbReference type="ARBA" id="ARBA00022741"/>
    </source>
</evidence>
<comment type="similarity">
    <text evidence="2 15">Belongs to the phenylalanyl-tRNA synthetase beta subunit family. Type 1 subfamily.</text>
</comment>
<dbReference type="InterPro" id="IPR004532">
    <property type="entry name" value="Phe-tRNA-ligase_IIc_bsu_bact"/>
</dbReference>
<dbReference type="InterPro" id="IPR009061">
    <property type="entry name" value="DNA-bd_dom_put_sf"/>
</dbReference>
<feature type="binding site" evidence="15">
    <location>
        <position position="452"/>
    </location>
    <ligand>
        <name>Mg(2+)</name>
        <dbReference type="ChEBI" id="CHEBI:18420"/>
        <note>shared with alpha subunit</note>
    </ligand>
</feature>
<keyword evidence="11 16" id="KW-0694">RNA-binding</keyword>
<dbReference type="EC" id="6.1.1.20" evidence="15"/>
<keyword evidence="6 15" id="KW-0436">Ligase</keyword>
<comment type="subcellular location">
    <subcellularLocation>
        <location evidence="1 15">Cytoplasm</location>
    </subcellularLocation>
</comment>
<evidence type="ECO:0000256" key="10">
    <source>
        <dbReference type="ARBA" id="ARBA00022842"/>
    </source>
</evidence>
<feature type="domain" description="FDX-ACB" evidence="18">
    <location>
        <begin position="693"/>
        <end position="783"/>
    </location>
</feature>
<dbReference type="InterPro" id="IPR045060">
    <property type="entry name" value="Phe-tRNA-ligase_IIc_bsu"/>
</dbReference>
<dbReference type="GO" id="GO:0000049">
    <property type="term" value="F:tRNA binding"/>
    <property type="evidence" value="ECO:0007669"/>
    <property type="project" value="UniProtKB-UniRule"/>
</dbReference>
<dbReference type="AlphaFoldDB" id="A0A2X3KVG0"/>
<keyword evidence="7 15" id="KW-0479">Metal-binding</keyword>
<protein>
    <recommendedName>
        <fullName evidence="15">Phenylalanine--tRNA ligase beta subunit</fullName>
        <ecNumber evidence="15">6.1.1.20</ecNumber>
    </recommendedName>
    <alternativeName>
        <fullName evidence="15">Phenylalanyl-tRNA synthetase beta subunit</fullName>
        <shortName evidence="15">PheRS</shortName>
    </alternativeName>
</protein>
<reference evidence="21" key="1">
    <citation type="submission" date="2018-05" db="EMBL/GenBank/DDBJ databases">
        <authorList>
            <person name="Hao L."/>
        </authorList>
    </citation>
    <scope>NUCLEOTIDE SEQUENCE [LARGE SCALE GENOMIC DNA]</scope>
</reference>
<dbReference type="GO" id="GO:0004826">
    <property type="term" value="F:phenylalanine-tRNA ligase activity"/>
    <property type="evidence" value="ECO:0007669"/>
    <property type="project" value="UniProtKB-UniRule"/>
</dbReference>
<keyword evidence="10 15" id="KW-0460">Magnesium</keyword>
<dbReference type="SUPFAM" id="SSF46955">
    <property type="entry name" value="Putative DNA-binding domain"/>
    <property type="match status" value="1"/>
</dbReference>
<keyword evidence="12 15" id="KW-0648">Protein biosynthesis</keyword>
<evidence type="ECO:0000259" key="18">
    <source>
        <dbReference type="PROSITE" id="PS51447"/>
    </source>
</evidence>
<dbReference type="InterPro" id="IPR005146">
    <property type="entry name" value="B3/B4_tRNA-bd"/>
</dbReference>
<evidence type="ECO:0000256" key="15">
    <source>
        <dbReference type="HAMAP-Rule" id="MF_00283"/>
    </source>
</evidence>
<dbReference type="PROSITE" id="PS51447">
    <property type="entry name" value="FDX_ACB"/>
    <property type="match status" value="1"/>
</dbReference>
<dbReference type="GO" id="GO:0000287">
    <property type="term" value="F:magnesium ion binding"/>
    <property type="evidence" value="ECO:0007669"/>
    <property type="project" value="UniProtKB-UniRule"/>
</dbReference>
<dbReference type="NCBIfam" id="TIGR00472">
    <property type="entry name" value="pheT_bact"/>
    <property type="match status" value="1"/>
</dbReference>
<dbReference type="SMART" id="SM00873">
    <property type="entry name" value="B3_4"/>
    <property type="match status" value="1"/>
</dbReference>
<dbReference type="Pfam" id="PF03483">
    <property type="entry name" value="B3_4"/>
    <property type="match status" value="1"/>
</dbReference>
<dbReference type="FunFam" id="3.30.56.10:FF:000002">
    <property type="entry name" value="Phenylalanine--tRNA ligase beta subunit"/>
    <property type="match status" value="1"/>
</dbReference>
<keyword evidence="8 15" id="KW-0547">Nucleotide-binding</keyword>
<dbReference type="InterPro" id="IPR002547">
    <property type="entry name" value="tRNA-bd_dom"/>
</dbReference>
<evidence type="ECO:0000256" key="12">
    <source>
        <dbReference type="ARBA" id="ARBA00022917"/>
    </source>
</evidence>
<feature type="domain" description="B5" evidence="19">
    <location>
        <begin position="399"/>
        <end position="474"/>
    </location>
</feature>
<dbReference type="RefSeq" id="WP_122030757.1">
    <property type="nucleotide sequence ID" value="NZ_LS483254.1"/>
</dbReference>
<organism evidence="20 21">
    <name type="scientific">Candidatus Bipolaricaulis anaerobius</name>
    <dbReference type="NCBI Taxonomy" id="2026885"/>
    <lineage>
        <taxon>Bacteria</taxon>
        <taxon>Candidatus Bipolaricaulota</taxon>
        <taxon>Candidatus Bipolaricaulia</taxon>
        <taxon>Candidatus Bipolaricaulales</taxon>
        <taxon>Candidatus Bipolaricaulaceae</taxon>
        <taxon>Candidatus Bipolaricaulis</taxon>
    </lineage>
</organism>
<feature type="binding site" evidence="15">
    <location>
        <position position="461"/>
    </location>
    <ligand>
        <name>Mg(2+)</name>
        <dbReference type="ChEBI" id="CHEBI:18420"/>
        <note>shared with alpha subunit</note>
    </ligand>
</feature>
<dbReference type="InterPro" id="IPR012340">
    <property type="entry name" value="NA-bd_OB-fold"/>
</dbReference>
<evidence type="ECO:0000256" key="2">
    <source>
        <dbReference type="ARBA" id="ARBA00008653"/>
    </source>
</evidence>
<feature type="domain" description="TRNA-binding" evidence="17">
    <location>
        <begin position="38"/>
        <end position="145"/>
    </location>
</feature>
<proteinExistence type="inferred from homology"/>
<evidence type="ECO:0000256" key="9">
    <source>
        <dbReference type="ARBA" id="ARBA00022840"/>
    </source>
</evidence>
<dbReference type="EMBL" id="LS483254">
    <property type="protein sequence ID" value="SQD92558.1"/>
    <property type="molecule type" value="Genomic_DNA"/>
</dbReference>
<dbReference type="HAMAP" id="MF_00283">
    <property type="entry name" value="Phe_tRNA_synth_beta1"/>
    <property type="match status" value="1"/>
</dbReference>
<dbReference type="PANTHER" id="PTHR10947">
    <property type="entry name" value="PHENYLALANYL-TRNA SYNTHETASE BETA CHAIN AND LEUCINE-RICH REPEAT-CONTAINING PROTEIN 47"/>
    <property type="match status" value="1"/>
</dbReference>
<evidence type="ECO:0000313" key="20">
    <source>
        <dbReference type="EMBL" id="SQD92558.1"/>
    </source>
</evidence>
<dbReference type="Proteomes" id="UP000249818">
    <property type="component" value="Chromosome BARAN1"/>
</dbReference>
<dbReference type="GO" id="GO:0005524">
    <property type="term" value="F:ATP binding"/>
    <property type="evidence" value="ECO:0007669"/>
    <property type="project" value="UniProtKB-UniRule"/>
</dbReference>
<dbReference type="InterPro" id="IPR005121">
    <property type="entry name" value="Fdx_antiC-bd"/>
</dbReference>
<feature type="binding site" evidence="15">
    <location>
        <position position="462"/>
    </location>
    <ligand>
        <name>Mg(2+)</name>
        <dbReference type="ChEBI" id="CHEBI:18420"/>
        <note>shared with alpha subunit</note>
    </ligand>
</feature>
<dbReference type="Gene3D" id="3.30.930.10">
    <property type="entry name" value="Bira Bifunctional Protein, Domain 2"/>
    <property type="match status" value="1"/>
</dbReference>
<dbReference type="Pfam" id="PF17759">
    <property type="entry name" value="tRNA_synthFbeta"/>
    <property type="match status" value="1"/>
</dbReference>
<dbReference type="SUPFAM" id="SSF54991">
    <property type="entry name" value="Anticodon-binding domain of PheRS"/>
    <property type="match status" value="1"/>
</dbReference>
<dbReference type="InterPro" id="IPR045864">
    <property type="entry name" value="aa-tRNA-synth_II/BPL/LPL"/>
</dbReference>
<dbReference type="SUPFAM" id="SSF50249">
    <property type="entry name" value="Nucleic acid-binding proteins"/>
    <property type="match status" value="1"/>
</dbReference>